<evidence type="ECO:0000313" key="1">
    <source>
        <dbReference type="EMBL" id="GAP13389.1"/>
    </source>
</evidence>
<dbReference type="STRING" id="360412.LARV_01142"/>
<dbReference type="EMBL" id="DF967972">
    <property type="protein sequence ID" value="GAP13389.1"/>
    <property type="molecule type" value="Genomic_DNA"/>
</dbReference>
<reference evidence="1" key="1">
    <citation type="submission" date="2015-07" db="EMBL/GenBank/DDBJ databases">
        <title>Draft Genome Sequences of Anaerolinea thermolimosa IMO-1, Bellilinea caldifistulae GOMI-1, Leptolinea tardivitalis YMTK-2, Levilinea saccharolytica KIBI-1,Longilinea arvoryzae KOME-1, Previously Described as Members of the Anaerolineaceae (Chloroflexi).</title>
        <authorList>
            <person name="Sekiguchi Y."/>
            <person name="Ohashi A."/>
            <person name="Matsuura N."/>
            <person name="Tourlousse M.D."/>
        </authorList>
    </citation>
    <scope>NUCLEOTIDE SEQUENCE [LARGE SCALE GENOMIC DNA]</scope>
    <source>
        <strain evidence="1">KOME-1</strain>
    </source>
</reference>
<dbReference type="RefSeq" id="WP_075072727.1">
    <property type="nucleotide sequence ID" value="NZ_DF967972.1"/>
</dbReference>
<accession>A0A0S7BDB7</accession>
<dbReference type="AlphaFoldDB" id="A0A0S7BDB7"/>
<gene>
    <name evidence="1" type="ORF">LARV_01142</name>
</gene>
<proteinExistence type="predicted"/>
<protein>
    <recommendedName>
        <fullName evidence="3">Prenyltransferase-like</fullName>
    </recommendedName>
</protein>
<name>A0A0S7BDB7_9CHLR</name>
<evidence type="ECO:0000313" key="2">
    <source>
        <dbReference type="Proteomes" id="UP000055060"/>
    </source>
</evidence>
<sequence length="289" mass="32400">MSPILDRAHDFIFKNARLLDRQLFAYLFKGGSKQAVIQALAAYQNPDGGFGNALEPDKRVPDSQPVDCEMAFHILEMIDAFDHPCILQACGFLQRISTPEGGVPTALPSVMNYPHAGWWNTPPDPPASLNPTAALAGMLLQHSVRHPWLDRAIPFCWQAIAASESTEYHDLLPMIAFLQHAPDSVRAQAELQRIRRRIEENQLVCLDPNAAGYVHPPLDWAPTPQHWARNLFTDADLQADLEHLLSKQQEDGGWPISWTPVSLAVELEWRGWKTVQALYTLRAYGVEVS</sequence>
<dbReference type="OrthoDB" id="156283at2"/>
<dbReference type="Proteomes" id="UP000055060">
    <property type="component" value="Unassembled WGS sequence"/>
</dbReference>
<dbReference type="InterPro" id="IPR008930">
    <property type="entry name" value="Terpenoid_cyclase/PrenylTrfase"/>
</dbReference>
<keyword evidence="2" id="KW-1185">Reference proteome</keyword>
<evidence type="ECO:0008006" key="3">
    <source>
        <dbReference type="Google" id="ProtNLM"/>
    </source>
</evidence>
<dbReference type="SUPFAM" id="SSF48239">
    <property type="entry name" value="Terpenoid cyclases/Protein prenyltransferases"/>
    <property type="match status" value="1"/>
</dbReference>
<organism evidence="1">
    <name type="scientific">Longilinea arvoryzae</name>
    <dbReference type="NCBI Taxonomy" id="360412"/>
    <lineage>
        <taxon>Bacteria</taxon>
        <taxon>Bacillati</taxon>
        <taxon>Chloroflexota</taxon>
        <taxon>Anaerolineae</taxon>
        <taxon>Anaerolineales</taxon>
        <taxon>Anaerolineaceae</taxon>
        <taxon>Longilinea</taxon>
    </lineage>
</organism>